<sequence>MSRVSIVIPFYNCPYIDQAIESALNQTYPNIEVIVVNDGSTEYTEKLTPFLKRIVYVEKGNGGTASALNLGILNATGDYIAWLSSDDLYYKDKVSKQLNFMRQKNTPISYTNFSLINENTHVFSEFAGKYFMDKISFLQFLLVSNPINGCTVMMNKKIFSEIGFFNEKLKFTQDYDFWLRAVQHYEFFYMHEALVKYRIHNQMGTQRFHEILIKEFEMIKQRYDSAIGKLITKEMDLHN</sequence>
<feature type="domain" description="Glycosyltransferase 2-like" evidence="2">
    <location>
        <begin position="5"/>
        <end position="158"/>
    </location>
</feature>
<evidence type="ECO:0000313" key="4">
    <source>
        <dbReference type="Proteomes" id="UP000067625"/>
    </source>
</evidence>
<evidence type="ECO:0000259" key="2">
    <source>
        <dbReference type="Pfam" id="PF00535"/>
    </source>
</evidence>
<name>A0A0M5JDZ5_9BACI</name>
<protein>
    <recommendedName>
        <fullName evidence="2">Glycosyltransferase 2-like domain-containing protein</fullName>
    </recommendedName>
</protein>
<reference evidence="3 4" key="2">
    <citation type="journal article" date="2016" name="Int. J. Syst. Evol. Microbiol.">
        <title>Bacillus gobiensis sp. nov., isolated from a soil sample.</title>
        <authorList>
            <person name="Liu B."/>
            <person name="Liu G.H."/>
            <person name="Cetin S."/>
            <person name="Schumann P."/>
            <person name="Pan Z.Z."/>
            <person name="Chen Q.Q."/>
        </authorList>
    </citation>
    <scope>NUCLEOTIDE SEQUENCE [LARGE SCALE GENOMIC DNA]</scope>
    <source>
        <strain evidence="3 4">FJAT-4402</strain>
    </source>
</reference>
<dbReference type="RefSeq" id="WP_053602301.1">
    <property type="nucleotide sequence ID" value="NZ_CP012600.1"/>
</dbReference>
<dbReference type="EMBL" id="CP012600">
    <property type="protein sequence ID" value="ALC80564.1"/>
    <property type="molecule type" value="Genomic_DNA"/>
</dbReference>
<dbReference type="InterPro" id="IPR029044">
    <property type="entry name" value="Nucleotide-diphossugar_trans"/>
</dbReference>
<dbReference type="Pfam" id="PF00535">
    <property type="entry name" value="Glycos_transf_2"/>
    <property type="match status" value="1"/>
</dbReference>
<evidence type="ECO:0000256" key="1">
    <source>
        <dbReference type="ARBA" id="ARBA00006739"/>
    </source>
</evidence>
<comment type="similarity">
    <text evidence="1">Belongs to the glycosyltransferase 2 family.</text>
</comment>
<dbReference type="OrthoDB" id="396512at2"/>
<dbReference type="Gene3D" id="3.90.550.10">
    <property type="entry name" value="Spore Coat Polysaccharide Biosynthesis Protein SpsA, Chain A"/>
    <property type="match status" value="1"/>
</dbReference>
<reference evidence="4" key="1">
    <citation type="submission" date="2015-08" db="EMBL/GenBank/DDBJ databases">
        <title>Genome sequencing project for genomic taxonomy and phylogenomics of Bacillus-like bacteria.</title>
        <authorList>
            <person name="Liu B."/>
            <person name="Wang J."/>
            <person name="Zhu Y."/>
            <person name="Liu G."/>
            <person name="Chen Q."/>
            <person name="Chen Z."/>
            <person name="Lan J."/>
            <person name="Che J."/>
            <person name="Ge C."/>
            <person name="Shi H."/>
            <person name="Pan Z."/>
            <person name="Liu X."/>
        </authorList>
    </citation>
    <scope>NUCLEOTIDE SEQUENCE [LARGE SCALE GENOMIC DNA]</scope>
    <source>
        <strain evidence="4">FJAT-4402</strain>
    </source>
</reference>
<dbReference type="PATRIC" id="fig|1441095.3.peg.525"/>
<proteinExistence type="inferred from homology"/>
<gene>
    <name evidence="3" type="ORF">AM592_02430</name>
</gene>
<dbReference type="GO" id="GO:0016758">
    <property type="term" value="F:hexosyltransferase activity"/>
    <property type="evidence" value="ECO:0007669"/>
    <property type="project" value="UniProtKB-ARBA"/>
</dbReference>
<evidence type="ECO:0000313" key="3">
    <source>
        <dbReference type="EMBL" id="ALC80564.1"/>
    </source>
</evidence>
<dbReference type="InterPro" id="IPR001173">
    <property type="entry name" value="Glyco_trans_2-like"/>
</dbReference>
<dbReference type="PANTHER" id="PTHR22916">
    <property type="entry name" value="GLYCOSYLTRANSFERASE"/>
    <property type="match status" value="1"/>
</dbReference>
<keyword evidence="4" id="KW-1185">Reference proteome</keyword>
<dbReference type="SUPFAM" id="SSF53448">
    <property type="entry name" value="Nucleotide-diphospho-sugar transferases"/>
    <property type="match status" value="1"/>
</dbReference>
<accession>A0A0M5JDZ5</accession>
<dbReference type="Proteomes" id="UP000067625">
    <property type="component" value="Chromosome"/>
</dbReference>
<organism evidence="3 4">
    <name type="scientific">Bacillus gobiensis</name>
    <dbReference type="NCBI Taxonomy" id="1441095"/>
    <lineage>
        <taxon>Bacteria</taxon>
        <taxon>Bacillati</taxon>
        <taxon>Bacillota</taxon>
        <taxon>Bacilli</taxon>
        <taxon>Bacillales</taxon>
        <taxon>Bacillaceae</taxon>
        <taxon>Bacillus</taxon>
    </lineage>
</organism>
<dbReference type="STRING" id="1441095.AM592_02430"/>
<dbReference type="AlphaFoldDB" id="A0A0M5JDZ5"/>
<dbReference type="PANTHER" id="PTHR22916:SF3">
    <property type="entry name" value="UDP-GLCNAC:BETAGAL BETA-1,3-N-ACETYLGLUCOSAMINYLTRANSFERASE-LIKE PROTEIN 1"/>
    <property type="match status" value="1"/>
</dbReference>